<proteinExistence type="predicted"/>
<dbReference type="EMBL" id="JAAGAX010000001">
    <property type="protein sequence ID" value="KAF2324024.1"/>
    <property type="molecule type" value="Genomic_DNA"/>
</dbReference>
<keyword evidence="2" id="KW-1185">Reference proteome</keyword>
<reference evidence="1 2" key="1">
    <citation type="journal article" date="2020" name="Mol. Plant">
        <title>The Chromosome-Based Rubber Tree Genome Provides New Insights into Spurge Genome Evolution and Rubber Biosynthesis.</title>
        <authorList>
            <person name="Liu J."/>
            <person name="Shi C."/>
            <person name="Shi C.C."/>
            <person name="Li W."/>
            <person name="Zhang Q.J."/>
            <person name="Zhang Y."/>
            <person name="Li K."/>
            <person name="Lu H.F."/>
            <person name="Shi C."/>
            <person name="Zhu S.T."/>
            <person name="Xiao Z.Y."/>
            <person name="Nan H."/>
            <person name="Yue Y."/>
            <person name="Zhu X.G."/>
            <person name="Wu Y."/>
            <person name="Hong X.N."/>
            <person name="Fan G.Y."/>
            <person name="Tong Y."/>
            <person name="Zhang D."/>
            <person name="Mao C.L."/>
            <person name="Liu Y.L."/>
            <person name="Hao S.J."/>
            <person name="Liu W.Q."/>
            <person name="Lv M.Q."/>
            <person name="Zhang H.B."/>
            <person name="Liu Y."/>
            <person name="Hu-Tang G.R."/>
            <person name="Wang J.P."/>
            <person name="Wang J.H."/>
            <person name="Sun Y.H."/>
            <person name="Ni S.B."/>
            <person name="Chen W.B."/>
            <person name="Zhang X.C."/>
            <person name="Jiao Y.N."/>
            <person name="Eichler E.E."/>
            <person name="Li G.H."/>
            <person name="Liu X."/>
            <person name="Gao L.Z."/>
        </authorList>
    </citation>
    <scope>NUCLEOTIDE SEQUENCE [LARGE SCALE GENOMIC DNA]</scope>
    <source>
        <strain evidence="2">cv. GT1</strain>
        <tissue evidence="1">Leaf</tissue>
    </source>
</reference>
<dbReference type="Gene3D" id="2.120.10.30">
    <property type="entry name" value="TolB, C-terminal domain"/>
    <property type="match status" value="1"/>
</dbReference>
<dbReference type="Proteomes" id="UP000467840">
    <property type="component" value="Chromosome 5"/>
</dbReference>
<evidence type="ECO:0000313" key="2">
    <source>
        <dbReference type="Proteomes" id="UP000467840"/>
    </source>
</evidence>
<evidence type="ECO:0000313" key="1">
    <source>
        <dbReference type="EMBL" id="KAF2324024.1"/>
    </source>
</evidence>
<name>A0A6A6NFU7_HEVBR</name>
<dbReference type="SUPFAM" id="SSF56784">
    <property type="entry name" value="HAD-like"/>
    <property type="match status" value="1"/>
</dbReference>
<dbReference type="InterPro" id="IPR011042">
    <property type="entry name" value="6-blade_b-propeller_TolB-like"/>
</dbReference>
<dbReference type="PANTHER" id="PTHR46388:SF2">
    <property type="entry name" value="NHL REPEAT-CONTAINING PROTEIN 2"/>
    <property type="match status" value="1"/>
</dbReference>
<protein>
    <submittedName>
        <fullName evidence="1">Uncharacterized protein</fullName>
    </submittedName>
</protein>
<dbReference type="PANTHER" id="PTHR46388">
    <property type="entry name" value="NHL REPEAT-CONTAINING PROTEIN 2"/>
    <property type="match status" value="1"/>
</dbReference>
<sequence length="325" mass="35285">METIEGKIVLVVTPYDWTSLPANQFNHKQNPKPMPHGHEAAIAVRRPFLCSAPHLSSSFSHSVQKGPKPISSSAHLFQWRPRSVAFTRRMVVEACVKVEQKENIPEVAGSQWGKVSAVPFDMDGVLCNSEEPSRMAAVDVFAVMGVGNFVLPSNLINVLGEANLGGVANVNGVKGFSPEAAKKRFFEIYLEKNAKPNSGIGFPGALELVTQTSFIRFDATVLADALENLKPAPDIFLAASKILNVPTSEDFDLNNYSSTIELHEFIVFNFQIKKLDPATKRVITIAGTGKAGFKDGKALAAQLSEPSGIIEAENGDSLSHHMQMQ</sequence>
<comment type="caution">
    <text evidence="1">The sequence shown here is derived from an EMBL/GenBank/DDBJ whole genome shotgun (WGS) entry which is preliminary data.</text>
</comment>
<dbReference type="InterPro" id="IPR036412">
    <property type="entry name" value="HAD-like_sf"/>
</dbReference>
<accession>A0A6A6NFU7</accession>
<dbReference type="AlphaFoldDB" id="A0A6A6NFU7"/>
<organism evidence="1 2">
    <name type="scientific">Hevea brasiliensis</name>
    <name type="common">Para rubber tree</name>
    <name type="synonym">Siphonia brasiliensis</name>
    <dbReference type="NCBI Taxonomy" id="3981"/>
    <lineage>
        <taxon>Eukaryota</taxon>
        <taxon>Viridiplantae</taxon>
        <taxon>Streptophyta</taxon>
        <taxon>Embryophyta</taxon>
        <taxon>Tracheophyta</taxon>
        <taxon>Spermatophyta</taxon>
        <taxon>Magnoliopsida</taxon>
        <taxon>eudicotyledons</taxon>
        <taxon>Gunneridae</taxon>
        <taxon>Pentapetalae</taxon>
        <taxon>rosids</taxon>
        <taxon>fabids</taxon>
        <taxon>Malpighiales</taxon>
        <taxon>Euphorbiaceae</taxon>
        <taxon>Crotonoideae</taxon>
        <taxon>Micrandreae</taxon>
        <taxon>Hevea</taxon>
    </lineage>
</organism>
<gene>
    <name evidence="1" type="ORF">GH714_006248</name>
</gene>